<evidence type="ECO:0000313" key="1">
    <source>
        <dbReference type="EMBL" id="GLC25284.1"/>
    </source>
</evidence>
<accession>A0AA37Q2P4</accession>
<sequence>MPNASSPSPSHRAALAALILDAKTALHSEAGRARYPDTQWSDEMWSMPVPGEAPFGAYFGQRSIADNRFTRNRWGAPGRNDFAADAWPADFGDPIRAYLLLGASHSRDHGSGVLYAVRRLWDFLLASDRAGAGRKWTWDLLDDATLASFHTYLRGAKPAGAALSSASAVLVLTEVADVAAMLVERGACAPLSYSPRRTEREAREATARASLVLPPEATGLARGDQDPRWVNGAAALVRDARLRWDTAPEVRARWAPAPWDGVLWTLRDGTARCVWSADFLPQRLERTPQVLEAYGLTLFPPSYADPLRAYLVERDGLAAASLNSYLSHWRLFYRFLSDAGLSTAESPWHWSMATDEQLVGYAAYLRAGHGSVRRKEASAKQAINRVAEIRIICDWLAIRAAGPAITLVAGDGELRSRGTASAAGTRAWPAPVRPLRPERATAGVQVSPPEAAPRVSLEPKLERVVEKGSRRLATEALRVRHPGAAWDDSSWPLAAPDRTHTLVFGHRPRVADREAQGAGADGVVPWPAWYGDPLRAMVTERTQMGALGVQGLLSGARAFWRFLEESRLTTAETPWSWSRLDDRVLGRYETYLRTQRERTGVELEDTSIRAKLDIMLTIGRWLARHRVVRTPTYVPVSASATARWRDEDEQRQAGAALLPPRGSLEALARLYYEVTRGALRGKLTAGDEACVLILVLLMLTGRRLVELLRLHADCLLYETVRPWRDGWGATEGVLQSERPQVVGPDQKIVLRMRYWMAKKRSVREGVIGVMPTAAPVVESCIRRLRELSAGPRARAAELQATPDDFPLPAVLAGKPYLTSEDLVTIYPLRKAAAAAAGGMGERHSGTPVRLRNVGLQVARTNPGGARFLAADVAAAMQALRRRLCPSDVVMQPASGPPQMLSETLLLTYEREGYRDLSTGVAVPPVTSLVRRISHGMVYGRVAGPKSGLWRDVRRLAPELEVKGLRSHGFRRWLNSVAVHGGAPIAVLTRYFGRDQDDQTKAYIYPADLLDLPAEALAQDARARAAHLRHEVKAGRVYSSVALGYFRVKAAEGEAAADAFLERNLPVAHPTEMGHCARDLAVEPCQKHLNCLDGCEHYVGTKGDVREVRALSDLAERLAQEGDMLRARLAAGVRIHGGRLPRSERQLAEVRALLRWHHDPSIPDGTTITKDGPVPRRLRVLT</sequence>
<dbReference type="AlphaFoldDB" id="A0AA37Q2P4"/>
<protein>
    <submittedName>
        <fullName evidence="1">Uncharacterized protein</fullName>
    </submittedName>
</protein>
<keyword evidence="2" id="KW-1185">Reference proteome</keyword>
<evidence type="ECO:0000313" key="2">
    <source>
        <dbReference type="Proteomes" id="UP001161325"/>
    </source>
</evidence>
<name>A0AA37Q2P4_9BACT</name>
<proteinExistence type="predicted"/>
<dbReference type="RefSeq" id="WP_284349735.1">
    <property type="nucleotide sequence ID" value="NZ_BRXS01000003.1"/>
</dbReference>
<dbReference type="EMBL" id="BRXS01000003">
    <property type="protein sequence ID" value="GLC25284.1"/>
    <property type="molecule type" value="Genomic_DNA"/>
</dbReference>
<dbReference type="Proteomes" id="UP001161325">
    <property type="component" value="Unassembled WGS sequence"/>
</dbReference>
<comment type="caution">
    <text evidence="1">The sequence shown here is derived from an EMBL/GenBank/DDBJ whole genome shotgun (WGS) entry which is preliminary data.</text>
</comment>
<gene>
    <name evidence="1" type="ORF">rosag_17970</name>
</gene>
<reference evidence="1" key="1">
    <citation type="submission" date="2022-08" db="EMBL/GenBank/DDBJ databases">
        <title>Draft genome sequencing of Roseisolibacter agri AW1220.</title>
        <authorList>
            <person name="Tobiishi Y."/>
            <person name="Tonouchi A."/>
        </authorList>
    </citation>
    <scope>NUCLEOTIDE SEQUENCE</scope>
    <source>
        <strain evidence="1">AW1220</strain>
    </source>
</reference>
<organism evidence="1 2">
    <name type="scientific">Roseisolibacter agri</name>
    <dbReference type="NCBI Taxonomy" id="2014610"/>
    <lineage>
        <taxon>Bacteria</taxon>
        <taxon>Pseudomonadati</taxon>
        <taxon>Gemmatimonadota</taxon>
        <taxon>Gemmatimonadia</taxon>
        <taxon>Gemmatimonadales</taxon>
        <taxon>Gemmatimonadaceae</taxon>
        <taxon>Roseisolibacter</taxon>
    </lineage>
</organism>